<feature type="domain" description="C2H2-type" evidence="9">
    <location>
        <begin position="149"/>
        <end position="177"/>
    </location>
</feature>
<dbReference type="Pfam" id="PF00096">
    <property type="entry name" value="zf-C2H2"/>
    <property type="match status" value="5"/>
</dbReference>
<dbReference type="PROSITE" id="PS50157">
    <property type="entry name" value="ZINC_FINGER_C2H2_2"/>
    <property type="match status" value="6"/>
</dbReference>
<dbReference type="AlphaFoldDB" id="A0A3B5K9I5"/>
<name>A0A3B5K9I5_TAKRU</name>
<dbReference type="PANTHER" id="PTHR24376:SF235">
    <property type="entry name" value="C2H2-TYPE DOMAIN-CONTAINING PROTEIN"/>
    <property type="match status" value="1"/>
</dbReference>
<dbReference type="FunFam" id="3.30.160.60:FF:000100">
    <property type="entry name" value="Zinc finger 45-like"/>
    <property type="match status" value="2"/>
</dbReference>
<dbReference type="STRING" id="31033.ENSTRUP00000050035"/>
<dbReference type="GO" id="GO:0008270">
    <property type="term" value="F:zinc ion binding"/>
    <property type="evidence" value="ECO:0007669"/>
    <property type="project" value="UniProtKB-KW"/>
</dbReference>
<keyword evidence="11" id="KW-1185">Reference proteome</keyword>
<feature type="domain" description="C2H2-type" evidence="9">
    <location>
        <begin position="316"/>
        <end position="344"/>
    </location>
</feature>
<dbReference type="InParanoid" id="A0A3B5K9I5"/>
<feature type="compositionally biased region" description="Polar residues" evidence="8">
    <location>
        <begin position="214"/>
        <end position="224"/>
    </location>
</feature>
<dbReference type="GeneTree" id="ENSGT00940000166158"/>
<organism evidence="10 11">
    <name type="scientific">Takifugu rubripes</name>
    <name type="common">Japanese pufferfish</name>
    <name type="synonym">Fugu rubripes</name>
    <dbReference type="NCBI Taxonomy" id="31033"/>
    <lineage>
        <taxon>Eukaryota</taxon>
        <taxon>Metazoa</taxon>
        <taxon>Chordata</taxon>
        <taxon>Craniata</taxon>
        <taxon>Vertebrata</taxon>
        <taxon>Euteleostomi</taxon>
        <taxon>Actinopterygii</taxon>
        <taxon>Neopterygii</taxon>
        <taxon>Teleostei</taxon>
        <taxon>Neoteleostei</taxon>
        <taxon>Acanthomorphata</taxon>
        <taxon>Eupercaria</taxon>
        <taxon>Tetraodontiformes</taxon>
        <taxon>Tetradontoidea</taxon>
        <taxon>Tetraodontidae</taxon>
        <taxon>Takifugu</taxon>
    </lineage>
</organism>
<feature type="region of interest" description="Disordered" evidence="8">
    <location>
        <begin position="210"/>
        <end position="319"/>
    </location>
</feature>
<dbReference type="GO" id="GO:0005634">
    <property type="term" value="C:nucleus"/>
    <property type="evidence" value="ECO:0007669"/>
    <property type="project" value="UniProtKB-SubCell"/>
</dbReference>
<dbReference type="InterPro" id="IPR013087">
    <property type="entry name" value="Znf_C2H2_type"/>
</dbReference>
<protein>
    <recommendedName>
        <fullName evidence="9">C2H2-type domain-containing protein</fullName>
    </recommendedName>
</protein>
<evidence type="ECO:0000313" key="11">
    <source>
        <dbReference type="Proteomes" id="UP000005226"/>
    </source>
</evidence>
<feature type="compositionally biased region" description="Basic and acidic residues" evidence="8">
    <location>
        <begin position="281"/>
        <end position="291"/>
    </location>
</feature>
<evidence type="ECO:0000256" key="4">
    <source>
        <dbReference type="ARBA" id="ARBA00022771"/>
    </source>
</evidence>
<dbReference type="Proteomes" id="UP000005226">
    <property type="component" value="Chromosome 7"/>
</dbReference>
<keyword evidence="6" id="KW-0539">Nucleus</keyword>
<keyword evidence="3" id="KW-0677">Repeat</keyword>
<dbReference type="PANTHER" id="PTHR24376">
    <property type="entry name" value="ZINC FINGER PROTEIN"/>
    <property type="match status" value="1"/>
</dbReference>
<evidence type="ECO:0000259" key="9">
    <source>
        <dbReference type="PROSITE" id="PS50157"/>
    </source>
</evidence>
<dbReference type="SMART" id="SM00355">
    <property type="entry name" value="ZnF_C2H2"/>
    <property type="match status" value="8"/>
</dbReference>
<dbReference type="Gene3D" id="3.30.160.60">
    <property type="entry name" value="Classic Zinc Finger"/>
    <property type="match status" value="4"/>
</dbReference>
<dbReference type="Ensembl" id="ENSTRUT00000053731.2">
    <property type="protein sequence ID" value="ENSTRUP00000050035.2"/>
    <property type="gene ID" value="ENSTRUG00000024595.2"/>
</dbReference>
<dbReference type="GO" id="GO:0000978">
    <property type="term" value="F:RNA polymerase II cis-regulatory region sequence-specific DNA binding"/>
    <property type="evidence" value="ECO:0007669"/>
    <property type="project" value="TreeGrafter"/>
</dbReference>
<keyword evidence="5" id="KW-0862">Zinc</keyword>
<evidence type="ECO:0000256" key="6">
    <source>
        <dbReference type="ARBA" id="ARBA00023242"/>
    </source>
</evidence>
<dbReference type="GO" id="GO:0001228">
    <property type="term" value="F:DNA-binding transcription activator activity, RNA polymerase II-specific"/>
    <property type="evidence" value="ECO:0007669"/>
    <property type="project" value="TreeGrafter"/>
</dbReference>
<dbReference type="OMA" id="SVQPYQH"/>
<evidence type="ECO:0000256" key="2">
    <source>
        <dbReference type="ARBA" id="ARBA00022723"/>
    </source>
</evidence>
<evidence type="ECO:0000256" key="7">
    <source>
        <dbReference type="PROSITE-ProRule" id="PRU00042"/>
    </source>
</evidence>
<evidence type="ECO:0000256" key="3">
    <source>
        <dbReference type="ARBA" id="ARBA00022737"/>
    </source>
</evidence>
<feature type="region of interest" description="Disordered" evidence="8">
    <location>
        <begin position="13"/>
        <end position="37"/>
    </location>
</feature>
<evidence type="ECO:0000256" key="1">
    <source>
        <dbReference type="ARBA" id="ARBA00004123"/>
    </source>
</evidence>
<reference evidence="10" key="2">
    <citation type="submission" date="2025-08" db="UniProtKB">
        <authorList>
            <consortium name="Ensembl"/>
        </authorList>
    </citation>
    <scope>IDENTIFICATION</scope>
</reference>
<dbReference type="Pfam" id="PF13912">
    <property type="entry name" value="zf-C2H2_6"/>
    <property type="match status" value="1"/>
</dbReference>
<reference evidence="10" key="3">
    <citation type="submission" date="2025-09" db="UniProtKB">
        <authorList>
            <consortium name="Ensembl"/>
        </authorList>
    </citation>
    <scope>IDENTIFICATION</scope>
</reference>
<feature type="domain" description="C2H2-type" evidence="9">
    <location>
        <begin position="373"/>
        <end position="400"/>
    </location>
</feature>
<feature type="compositionally biased region" description="Basic and acidic residues" evidence="8">
    <location>
        <begin position="232"/>
        <end position="247"/>
    </location>
</feature>
<comment type="subcellular location">
    <subcellularLocation>
        <location evidence="1">Nucleus</location>
    </subcellularLocation>
</comment>
<keyword evidence="2" id="KW-0479">Metal-binding</keyword>
<feature type="domain" description="C2H2-type" evidence="9">
    <location>
        <begin position="92"/>
        <end position="119"/>
    </location>
</feature>
<evidence type="ECO:0000256" key="8">
    <source>
        <dbReference type="SAM" id="MobiDB-lite"/>
    </source>
</evidence>
<feature type="domain" description="C2H2-type" evidence="9">
    <location>
        <begin position="121"/>
        <end position="148"/>
    </location>
</feature>
<proteinExistence type="predicted"/>
<accession>A0A3B5K9I5</accession>
<sequence length="405" mass="46006">MDSEILNIEEIVLGRGLPDTPSEPPPEKSAEPYKPININGPPATTVQPYQHENLQCFQCFITFCSAKAKERHMKKSHREEYKQQLQQGNTLFTCYVCDRTFHSSEELTQHQPTHSKDDKPFKCVHCKESFKTFSELTAHRRQLCPERQFACKDCNETFRSVGLLRTHRLTRHPRQDAETPEQLDEATKTQQCKKCSQGFETETELVAHQEKCSDGQQCDGSVQNLKKRGRPSKPEEQAAARRKKEEVETPEEEAAKAVAPPAEEKGKTAGAKRGRPAKTAAKSDAENKKNPEEEEESQDEEKEKKAKADPAASRQHSCTECDLVFSTLVQLRAHKKEKHPARKAHPCEECEESFTRQEQLEAHMSRVHAVGRFACSTCGKSFGRERTLKAHEKSHAEEKAESAKR</sequence>
<reference evidence="10 11" key="1">
    <citation type="journal article" date="2011" name="Genome Biol. Evol.">
        <title>Integration of the genetic map and genome assembly of fugu facilitates insights into distinct features of genome evolution in teleosts and mammals.</title>
        <authorList>
            <person name="Kai W."/>
            <person name="Kikuchi K."/>
            <person name="Tohari S."/>
            <person name="Chew A.K."/>
            <person name="Tay A."/>
            <person name="Fujiwara A."/>
            <person name="Hosoya S."/>
            <person name="Suetake H."/>
            <person name="Naruse K."/>
            <person name="Brenner S."/>
            <person name="Suzuki Y."/>
            <person name="Venkatesh B."/>
        </authorList>
    </citation>
    <scope>NUCLEOTIDE SEQUENCE [LARGE SCALE GENOMIC DNA]</scope>
</reference>
<dbReference type="PROSITE" id="PS00028">
    <property type="entry name" value="ZINC_FINGER_C2H2_1"/>
    <property type="match status" value="5"/>
</dbReference>
<evidence type="ECO:0000313" key="10">
    <source>
        <dbReference type="Ensembl" id="ENSTRUP00000050035.2"/>
    </source>
</evidence>
<feature type="domain" description="C2H2-type" evidence="9">
    <location>
        <begin position="345"/>
        <end position="373"/>
    </location>
</feature>
<evidence type="ECO:0000256" key="5">
    <source>
        <dbReference type="ARBA" id="ARBA00022833"/>
    </source>
</evidence>
<dbReference type="SUPFAM" id="SSF57667">
    <property type="entry name" value="beta-beta-alpha zinc fingers"/>
    <property type="match status" value="4"/>
</dbReference>
<gene>
    <name evidence="10" type="primary">LOC101070588</name>
</gene>
<dbReference type="InterPro" id="IPR036236">
    <property type="entry name" value="Znf_C2H2_sf"/>
</dbReference>
<keyword evidence="4 7" id="KW-0863">Zinc-finger</keyword>